<evidence type="ECO:0000313" key="5">
    <source>
        <dbReference type="Proteomes" id="UP001589532"/>
    </source>
</evidence>
<reference evidence="4 5" key="1">
    <citation type="submission" date="2024-09" db="EMBL/GenBank/DDBJ databases">
        <authorList>
            <person name="Sun Q."/>
            <person name="Mori K."/>
        </authorList>
    </citation>
    <scope>NUCLEOTIDE SEQUENCE [LARGE SCALE GENOMIC DNA]</scope>
    <source>
        <strain evidence="4 5">JCM 3143</strain>
    </source>
</reference>
<protein>
    <submittedName>
        <fullName evidence="4">Class I SAM-dependent methyltransferase</fullName>
        <ecNumber evidence="4">2.1.1.-</ecNumber>
    </submittedName>
</protein>
<dbReference type="GO" id="GO:0008168">
    <property type="term" value="F:methyltransferase activity"/>
    <property type="evidence" value="ECO:0007669"/>
    <property type="project" value="UniProtKB-KW"/>
</dbReference>
<dbReference type="PANTHER" id="PTHR43861">
    <property type="entry name" value="TRANS-ACONITATE 2-METHYLTRANSFERASE-RELATED"/>
    <property type="match status" value="1"/>
</dbReference>
<evidence type="ECO:0000259" key="3">
    <source>
        <dbReference type="Pfam" id="PF13649"/>
    </source>
</evidence>
<keyword evidence="2 4" id="KW-0808">Transferase</keyword>
<evidence type="ECO:0000313" key="4">
    <source>
        <dbReference type="EMBL" id="MFB9622677.1"/>
    </source>
</evidence>
<gene>
    <name evidence="4" type="ORF">ACFFSA_06235</name>
</gene>
<dbReference type="EC" id="2.1.1.-" evidence="4"/>
<dbReference type="SUPFAM" id="SSF53335">
    <property type="entry name" value="S-adenosyl-L-methionine-dependent methyltransferases"/>
    <property type="match status" value="1"/>
</dbReference>
<comment type="caution">
    <text evidence="4">The sequence shown here is derived from an EMBL/GenBank/DDBJ whole genome shotgun (WGS) entry which is preliminary data.</text>
</comment>
<organism evidence="4 5">
    <name type="scientific">Nonomuraea helvata</name>
    <dbReference type="NCBI Taxonomy" id="37484"/>
    <lineage>
        <taxon>Bacteria</taxon>
        <taxon>Bacillati</taxon>
        <taxon>Actinomycetota</taxon>
        <taxon>Actinomycetes</taxon>
        <taxon>Streptosporangiales</taxon>
        <taxon>Streptosporangiaceae</taxon>
        <taxon>Nonomuraea</taxon>
    </lineage>
</organism>
<evidence type="ECO:0000256" key="1">
    <source>
        <dbReference type="ARBA" id="ARBA00022603"/>
    </source>
</evidence>
<dbReference type="InterPro" id="IPR041698">
    <property type="entry name" value="Methyltransf_25"/>
</dbReference>
<dbReference type="Pfam" id="PF13649">
    <property type="entry name" value="Methyltransf_25"/>
    <property type="match status" value="1"/>
</dbReference>
<dbReference type="CDD" id="cd02440">
    <property type="entry name" value="AdoMet_MTases"/>
    <property type="match status" value="1"/>
</dbReference>
<dbReference type="InterPro" id="IPR029063">
    <property type="entry name" value="SAM-dependent_MTases_sf"/>
</dbReference>
<proteinExistence type="predicted"/>
<dbReference type="GO" id="GO:0032259">
    <property type="term" value="P:methylation"/>
    <property type="evidence" value="ECO:0007669"/>
    <property type="project" value="UniProtKB-KW"/>
</dbReference>
<keyword evidence="1 4" id="KW-0489">Methyltransferase</keyword>
<dbReference type="RefSeq" id="WP_344996154.1">
    <property type="nucleotide sequence ID" value="NZ_BAAAXV010000009.1"/>
</dbReference>
<sequence length="203" mass="22034">MDDPISATTASYDRIAAEFAARTEHVDSVFLALRQRFVDALPSGGLVADLGCGPGRDAAWFLEQGLRVVGIDRSYEMARLATARGVSTALGDLRRPPLAPGSLAGLWSVAALLHVPAAETEATLRAWSVTLRPGGVLWLSTSAGDGEGWERVQYGGELYRWFVHREPDALLGLLAEAGFDVLEHHVNTNQRTWLSTLAIRREV</sequence>
<dbReference type="Proteomes" id="UP001589532">
    <property type="component" value="Unassembled WGS sequence"/>
</dbReference>
<name>A0ABV5RTC3_9ACTN</name>
<keyword evidence="5" id="KW-1185">Reference proteome</keyword>
<evidence type="ECO:0000256" key="2">
    <source>
        <dbReference type="ARBA" id="ARBA00022679"/>
    </source>
</evidence>
<dbReference type="PANTHER" id="PTHR43861:SF1">
    <property type="entry name" value="TRANS-ACONITATE 2-METHYLTRANSFERASE"/>
    <property type="match status" value="1"/>
</dbReference>
<dbReference type="EMBL" id="JBHMBW010000003">
    <property type="protein sequence ID" value="MFB9622677.1"/>
    <property type="molecule type" value="Genomic_DNA"/>
</dbReference>
<accession>A0ABV5RTC3</accession>
<dbReference type="Gene3D" id="3.40.50.150">
    <property type="entry name" value="Vaccinia Virus protein VP39"/>
    <property type="match status" value="1"/>
</dbReference>
<feature type="domain" description="Methyltransferase" evidence="3">
    <location>
        <begin position="47"/>
        <end position="135"/>
    </location>
</feature>